<evidence type="ECO:0000313" key="5">
    <source>
        <dbReference type="Proteomes" id="UP000051276"/>
    </source>
</evidence>
<dbReference type="Proteomes" id="UP000051276">
    <property type="component" value="Unassembled WGS sequence"/>
</dbReference>
<dbReference type="STRING" id="54398.Ga0074115_11447"/>
<evidence type="ECO:0000313" key="3">
    <source>
        <dbReference type="EMBL" id="KRT55151.1"/>
    </source>
</evidence>
<dbReference type="InterPro" id="IPR036249">
    <property type="entry name" value="Thioredoxin-like_sf"/>
</dbReference>
<dbReference type="Proteomes" id="UP000051634">
    <property type="component" value="Unassembled WGS sequence"/>
</dbReference>
<proteinExistence type="predicted"/>
<accession>A0A0T5Z547</accession>
<dbReference type="PROSITE" id="PS51352">
    <property type="entry name" value="THIOREDOXIN_2"/>
    <property type="match status" value="1"/>
</dbReference>
<feature type="domain" description="Thioredoxin" evidence="2">
    <location>
        <begin position="11"/>
        <end position="148"/>
    </location>
</feature>
<dbReference type="Pfam" id="PF13098">
    <property type="entry name" value="Thioredoxin_2"/>
    <property type="match status" value="1"/>
</dbReference>
<dbReference type="RefSeq" id="WP_057956307.1">
    <property type="nucleotide sequence ID" value="NZ_KQ556920.1"/>
</dbReference>
<gene>
    <name evidence="3" type="ORF">Ga0074115_11447</name>
    <name evidence="4" type="ORF">Ga0076813_12735</name>
</gene>
<dbReference type="Gene3D" id="3.40.30.10">
    <property type="entry name" value="Glutaredoxin"/>
    <property type="match status" value="1"/>
</dbReference>
<protein>
    <submittedName>
        <fullName evidence="4">Thioredoxin-related protein</fullName>
    </submittedName>
</protein>
<reference evidence="5 6" key="1">
    <citation type="submission" date="2015-11" db="EMBL/GenBank/DDBJ databases">
        <title>The genome of Candidatus Endoriftia persephone in Ridgeia piscesae and population structure of the North Eastern Pacific vestimentiferan symbionts.</title>
        <authorList>
            <person name="Perez M."/>
            <person name="Juniper K.S."/>
        </authorList>
    </citation>
    <scope>NUCLEOTIDE SEQUENCE [LARGE SCALE GENOMIC DNA]</scope>
    <source>
        <strain evidence="4">Ind10</strain>
        <strain evidence="3">Ind11</strain>
    </source>
</reference>
<evidence type="ECO:0000256" key="1">
    <source>
        <dbReference type="SAM" id="SignalP"/>
    </source>
</evidence>
<name>A0A0T5Z547_9GAMM</name>
<dbReference type="InterPro" id="IPR013766">
    <property type="entry name" value="Thioredoxin_domain"/>
</dbReference>
<sequence length="168" mass="18380">MKQLRILVGLILITQVLPAFAGSEGIPATEDWAQVSAEAQAAQSPIILVFTAEACSYCEQLTHDVLIPLQASDEQNKPIIKAFDISTRNKIIDFDGSKVRGRNFISRYTVFATPTVVILDSQGKQLATPIVGYNSKDEYLILLNNAIDSSRTAMQDIELPEKVLAGTQ</sequence>
<dbReference type="InterPro" id="IPR012336">
    <property type="entry name" value="Thioredoxin-like_fold"/>
</dbReference>
<dbReference type="SUPFAM" id="SSF52833">
    <property type="entry name" value="Thioredoxin-like"/>
    <property type="match status" value="1"/>
</dbReference>
<keyword evidence="6" id="KW-1185">Reference proteome</keyword>
<feature type="signal peptide" evidence="1">
    <location>
        <begin position="1"/>
        <end position="21"/>
    </location>
</feature>
<evidence type="ECO:0000259" key="2">
    <source>
        <dbReference type="PROSITE" id="PS51352"/>
    </source>
</evidence>
<comment type="caution">
    <text evidence="4">The sequence shown here is derived from an EMBL/GenBank/DDBJ whole genome shotgun (WGS) entry which is preliminary data.</text>
</comment>
<dbReference type="EMBL" id="LDXT01000083">
    <property type="protein sequence ID" value="KRT55151.1"/>
    <property type="molecule type" value="Genomic_DNA"/>
</dbReference>
<dbReference type="OrthoDB" id="7066560at2"/>
<keyword evidence="1" id="KW-0732">Signal</keyword>
<dbReference type="EMBL" id="LMXI01000421">
    <property type="protein sequence ID" value="KRT58050.1"/>
    <property type="molecule type" value="Genomic_DNA"/>
</dbReference>
<evidence type="ECO:0000313" key="6">
    <source>
        <dbReference type="Proteomes" id="UP000051634"/>
    </source>
</evidence>
<dbReference type="AlphaFoldDB" id="A0A0T5Z547"/>
<organism evidence="4 5">
    <name type="scientific">endosymbiont of Ridgeia piscesae</name>
    <dbReference type="NCBI Taxonomy" id="54398"/>
    <lineage>
        <taxon>Bacteria</taxon>
        <taxon>Pseudomonadati</taxon>
        <taxon>Pseudomonadota</taxon>
        <taxon>Gammaproteobacteria</taxon>
        <taxon>sulfur-oxidizing symbionts</taxon>
    </lineage>
</organism>
<evidence type="ECO:0000313" key="4">
    <source>
        <dbReference type="EMBL" id="KRT58050.1"/>
    </source>
</evidence>
<feature type="chain" id="PRO_5007432630" evidence="1">
    <location>
        <begin position="22"/>
        <end position="168"/>
    </location>
</feature>